<dbReference type="InterPro" id="IPR027417">
    <property type="entry name" value="P-loop_NTPase"/>
</dbReference>
<protein>
    <submittedName>
        <fullName evidence="8">DEAD/DEAH box helicase</fullName>
    </submittedName>
</protein>
<dbReference type="InterPro" id="IPR050079">
    <property type="entry name" value="DEAD_box_RNA_helicase"/>
</dbReference>
<dbReference type="PROSITE" id="PS51192">
    <property type="entry name" value="HELICASE_ATP_BIND_1"/>
    <property type="match status" value="1"/>
</dbReference>
<name>A0AB35U3N7_9FIRM</name>
<comment type="similarity">
    <text evidence="5">Belongs to the DEAD box helicase family.</text>
</comment>
<dbReference type="Proteomes" id="UP001286174">
    <property type="component" value="Unassembled WGS sequence"/>
</dbReference>
<dbReference type="GO" id="GO:0016787">
    <property type="term" value="F:hydrolase activity"/>
    <property type="evidence" value="ECO:0007669"/>
    <property type="project" value="UniProtKB-KW"/>
</dbReference>
<dbReference type="InterPro" id="IPR011545">
    <property type="entry name" value="DEAD/DEAH_box_helicase_dom"/>
</dbReference>
<dbReference type="AlphaFoldDB" id="A0AB35U3N7"/>
<evidence type="ECO:0000256" key="1">
    <source>
        <dbReference type="ARBA" id="ARBA00022741"/>
    </source>
</evidence>
<comment type="caution">
    <text evidence="8">The sequence shown here is derived from an EMBL/GenBank/DDBJ whole genome shotgun (WGS) entry which is preliminary data.</text>
</comment>
<evidence type="ECO:0000259" key="7">
    <source>
        <dbReference type="PROSITE" id="PS51194"/>
    </source>
</evidence>
<gene>
    <name evidence="8" type="ORF">MOZ60_03655</name>
</gene>
<dbReference type="EMBL" id="JALBUR010000006">
    <property type="protein sequence ID" value="MDX8419186.1"/>
    <property type="molecule type" value="Genomic_DNA"/>
</dbReference>
<dbReference type="InterPro" id="IPR014001">
    <property type="entry name" value="Helicase_ATP-bd"/>
</dbReference>
<evidence type="ECO:0000313" key="9">
    <source>
        <dbReference type="Proteomes" id="UP001286174"/>
    </source>
</evidence>
<sequence>MEITDFKEPLQKALAAMHIVSFARVQDTMKDVLDGRDLLVNAPTGSGKTLAYLLPLLQKMKSQGKGRHLPHALILVPTRELAIQTAATARKLLSYEEGIRTAILTGGVDMQAQIRSFHHGADLVIGTPARIKDHLRRHTLKTQEMESVVLDECDVMLSMGFVQDVMDILNDLPVHQTLLYSATFTPAVLSLSHQIQKDPIQVTVKHDEAMAQHIAIHALITPENRKLDALKNILKAKHALVFCNTRKTCAFVADHLPQAKAIHSEMDMKERKEIMADFRSGTLPVLVATDVAARGIDIPFVSLVICYDLPDDHDSLIHRVGRASRDGRQSDAWIFLTPAQQNADLEGILHQEVQRTKMQRKPRRK</sequence>
<dbReference type="PANTHER" id="PTHR47959:SF1">
    <property type="entry name" value="ATP-DEPENDENT RNA HELICASE DBPA"/>
    <property type="match status" value="1"/>
</dbReference>
<dbReference type="CDD" id="cd18787">
    <property type="entry name" value="SF2_C_DEAD"/>
    <property type="match status" value="1"/>
</dbReference>
<dbReference type="InterPro" id="IPR044742">
    <property type="entry name" value="DEAD/DEAH_RhlB"/>
</dbReference>
<evidence type="ECO:0000313" key="8">
    <source>
        <dbReference type="EMBL" id="MDX8419186.1"/>
    </source>
</evidence>
<keyword evidence="1" id="KW-0547">Nucleotide-binding</keyword>
<keyword evidence="9" id="KW-1185">Reference proteome</keyword>
<dbReference type="PROSITE" id="PS51194">
    <property type="entry name" value="HELICASE_CTER"/>
    <property type="match status" value="1"/>
</dbReference>
<dbReference type="SUPFAM" id="SSF52540">
    <property type="entry name" value="P-loop containing nucleoside triphosphate hydrolases"/>
    <property type="match status" value="1"/>
</dbReference>
<dbReference type="PANTHER" id="PTHR47959">
    <property type="entry name" value="ATP-DEPENDENT RNA HELICASE RHLE-RELATED"/>
    <property type="match status" value="1"/>
</dbReference>
<keyword evidence="2" id="KW-0378">Hydrolase</keyword>
<dbReference type="CDD" id="cd00268">
    <property type="entry name" value="DEADc"/>
    <property type="match status" value="1"/>
</dbReference>
<evidence type="ECO:0000256" key="4">
    <source>
        <dbReference type="ARBA" id="ARBA00022840"/>
    </source>
</evidence>
<keyword evidence="3 8" id="KW-0347">Helicase</keyword>
<dbReference type="GO" id="GO:0005524">
    <property type="term" value="F:ATP binding"/>
    <property type="evidence" value="ECO:0007669"/>
    <property type="project" value="UniProtKB-KW"/>
</dbReference>
<feature type="domain" description="Helicase C-terminal" evidence="7">
    <location>
        <begin position="229"/>
        <end position="365"/>
    </location>
</feature>
<evidence type="ECO:0000256" key="5">
    <source>
        <dbReference type="ARBA" id="ARBA00038437"/>
    </source>
</evidence>
<dbReference type="Pfam" id="PF00271">
    <property type="entry name" value="Helicase_C"/>
    <property type="match status" value="1"/>
</dbReference>
<accession>A0AB35U3N7</accession>
<dbReference type="Gene3D" id="3.40.50.300">
    <property type="entry name" value="P-loop containing nucleotide triphosphate hydrolases"/>
    <property type="match status" value="2"/>
</dbReference>
<dbReference type="GO" id="GO:0003676">
    <property type="term" value="F:nucleic acid binding"/>
    <property type="evidence" value="ECO:0007669"/>
    <property type="project" value="InterPro"/>
</dbReference>
<dbReference type="RefSeq" id="WP_277634885.1">
    <property type="nucleotide sequence ID" value="NZ_JALBUR010000006.1"/>
</dbReference>
<organism evidence="8 9">
    <name type="scientific">Grylomicrobium aquisgranensis</name>
    <dbReference type="NCBI Taxonomy" id="2926318"/>
    <lineage>
        <taxon>Bacteria</taxon>
        <taxon>Bacillati</taxon>
        <taxon>Bacillota</taxon>
        <taxon>Erysipelotrichia</taxon>
        <taxon>Erysipelotrichales</taxon>
        <taxon>Erysipelotrichaceae</taxon>
        <taxon>Grylomicrobium</taxon>
    </lineage>
</organism>
<proteinExistence type="inferred from homology"/>
<feature type="domain" description="Helicase ATP-binding" evidence="6">
    <location>
        <begin position="29"/>
        <end position="202"/>
    </location>
</feature>
<dbReference type="Pfam" id="PF00270">
    <property type="entry name" value="DEAD"/>
    <property type="match status" value="1"/>
</dbReference>
<dbReference type="GO" id="GO:0003724">
    <property type="term" value="F:RNA helicase activity"/>
    <property type="evidence" value="ECO:0007669"/>
    <property type="project" value="TreeGrafter"/>
</dbReference>
<evidence type="ECO:0000256" key="2">
    <source>
        <dbReference type="ARBA" id="ARBA00022801"/>
    </source>
</evidence>
<evidence type="ECO:0000256" key="3">
    <source>
        <dbReference type="ARBA" id="ARBA00022806"/>
    </source>
</evidence>
<dbReference type="SMART" id="SM00487">
    <property type="entry name" value="DEXDc"/>
    <property type="match status" value="1"/>
</dbReference>
<keyword evidence="4" id="KW-0067">ATP-binding</keyword>
<evidence type="ECO:0000259" key="6">
    <source>
        <dbReference type="PROSITE" id="PS51192"/>
    </source>
</evidence>
<dbReference type="SMART" id="SM00490">
    <property type="entry name" value="HELICc"/>
    <property type="match status" value="1"/>
</dbReference>
<dbReference type="InterPro" id="IPR001650">
    <property type="entry name" value="Helicase_C-like"/>
</dbReference>
<reference evidence="8 9" key="1">
    <citation type="submission" date="2022-03" db="EMBL/GenBank/DDBJ databases">
        <title>Novel taxa within the pig intestine.</title>
        <authorList>
            <person name="Wylensek D."/>
            <person name="Bishof K."/>
            <person name="Afrizal A."/>
            <person name="Clavel T."/>
        </authorList>
    </citation>
    <scope>NUCLEOTIDE SEQUENCE [LARGE SCALE GENOMIC DNA]</scope>
    <source>
        <strain evidence="8 9">CLA-KB-P133</strain>
    </source>
</reference>
<dbReference type="GO" id="GO:0005829">
    <property type="term" value="C:cytosol"/>
    <property type="evidence" value="ECO:0007669"/>
    <property type="project" value="TreeGrafter"/>
</dbReference>